<proteinExistence type="predicted"/>
<reference evidence="5" key="1">
    <citation type="submission" date="2021-06" db="EMBL/GenBank/DDBJ databases">
        <authorList>
            <person name="Huq M.A."/>
        </authorList>
    </citation>
    <scope>NUCLEOTIDE SEQUENCE</scope>
    <source>
        <strain evidence="5">MAH-26</strain>
    </source>
</reference>
<comment type="caution">
    <text evidence="5">The sequence shown here is derived from an EMBL/GenBank/DDBJ whole genome shotgun (WGS) entry which is preliminary data.</text>
</comment>
<accession>A0A9E2S9M1</accession>
<keyword evidence="2" id="KW-0378">Hydrolase</keyword>
<dbReference type="NCBIfam" id="TIGR00724">
    <property type="entry name" value="urea_amlyse_rel"/>
    <property type="match status" value="1"/>
</dbReference>
<feature type="domain" description="Carboxyltransferase" evidence="4">
    <location>
        <begin position="24"/>
        <end position="313"/>
    </location>
</feature>
<dbReference type="EMBL" id="JAHSPG010000012">
    <property type="protein sequence ID" value="MBV4358466.1"/>
    <property type="molecule type" value="Genomic_DNA"/>
</dbReference>
<keyword evidence="3" id="KW-0067">ATP-binding</keyword>
<dbReference type="InterPro" id="IPR003778">
    <property type="entry name" value="CT_A_B"/>
</dbReference>
<sequence>MSINIIKAGILDTIQDMGRIGYGSIGISTGGAMDTYAARLANYLTGNNGCEPLLEMHFPGPQLLFEENALIALAGGDFSATVDNENIPAWQPLIVRKNTLMQFPHWQKGARVYLAVKGGFQSEKWLGSNSTHLKVGAGGFGGRKLQKGDIVPFKASECNAKSFLNEKDNLHVFPWRANITNTYRNPDVIFVVKGREWNWLPEEARTKFLNTEFHIRQSSDRMGYQLDGESLFIPNNTELISSPVNFGTIQLLPEGQMIILMADHQTTGGYPRIANVISAHLPKLAQRREGERIVFRLVDNDIAEKLFIAQEKELQIQKQSSLDHINEYVKCTV</sequence>
<protein>
    <submittedName>
        <fullName evidence="5">Biotin-dependent carboxyltransferase family protein</fullName>
    </submittedName>
</protein>
<evidence type="ECO:0000313" key="5">
    <source>
        <dbReference type="EMBL" id="MBV4358466.1"/>
    </source>
</evidence>
<dbReference type="GO" id="GO:0016787">
    <property type="term" value="F:hydrolase activity"/>
    <property type="evidence" value="ECO:0007669"/>
    <property type="project" value="UniProtKB-KW"/>
</dbReference>
<evidence type="ECO:0000256" key="2">
    <source>
        <dbReference type="ARBA" id="ARBA00022801"/>
    </source>
</evidence>
<dbReference type="Pfam" id="PF02626">
    <property type="entry name" value="CT_A_B"/>
    <property type="match status" value="1"/>
</dbReference>
<dbReference type="SMART" id="SM00797">
    <property type="entry name" value="AHS2"/>
    <property type="match status" value="1"/>
</dbReference>
<dbReference type="AlphaFoldDB" id="A0A9E2S9M1"/>
<evidence type="ECO:0000259" key="4">
    <source>
        <dbReference type="SMART" id="SM00797"/>
    </source>
</evidence>
<dbReference type="PANTHER" id="PTHR43309:SF5">
    <property type="entry name" value="5-OXOPROLINASE SUBUNIT C"/>
    <property type="match status" value="1"/>
</dbReference>
<dbReference type="GO" id="GO:0005524">
    <property type="term" value="F:ATP binding"/>
    <property type="evidence" value="ECO:0007669"/>
    <property type="project" value="UniProtKB-KW"/>
</dbReference>
<dbReference type="PANTHER" id="PTHR43309">
    <property type="entry name" value="5-OXOPROLINASE SUBUNIT C"/>
    <property type="match status" value="1"/>
</dbReference>
<evidence type="ECO:0000256" key="1">
    <source>
        <dbReference type="ARBA" id="ARBA00022741"/>
    </source>
</evidence>
<name>A0A9E2S9M1_9BACT</name>
<evidence type="ECO:0000313" key="6">
    <source>
        <dbReference type="Proteomes" id="UP000812270"/>
    </source>
</evidence>
<evidence type="ECO:0000256" key="3">
    <source>
        <dbReference type="ARBA" id="ARBA00022840"/>
    </source>
</evidence>
<keyword evidence="1" id="KW-0547">Nucleotide-binding</keyword>
<dbReference type="Proteomes" id="UP000812270">
    <property type="component" value="Unassembled WGS sequence"/>
</dbReference>
<dbReference type="InterPro" id="IPR052708">
    <property type="entry name" value="PxpC"/>
</dbReference>
<keyword evidence="6" id="KW-1185">Reference proteome</keyword>
<dbReference type="RefSeq" id="WP_217792149.1">
    <property type="nucleotide sequence ID" value="NZ_JAHSPG010000012.1"/>
</dbReference>
<organism evidence="5 6">
    <name type="scientific">Pinibacter aurantiacus</name>
    <dbReference type="NCBI Taxonomy" id="2851599"/>
    <lineage>
        <taxon>Bacteria</taxon>
        <taxon>Pseudomonadati</taxon>
        <taxon>Bacteroidota</taxon>
        <taxon>Chitinophagia</taxon>
        <taxon>Chitinophagales</taxon>
        <taxon>Chitinophagaceae</taxon>
        <taxon>Pinibacter</taxon>
    </lineage>
</organism>
<gene>
    <name evidence="5" type="ORF">KTO63_14980</name>
</gene>